<dbReference type="EMBL" id="JAULSY010000189">
    <property type="protein sequence ID" value="KAK0659160.1"/>
    <property type="molecule type" value="Genomic_DNA"/>
</dbReference>
<dbReference type="Proteomes" id="UP001174997">
    <property type="component" value="Unassembled WGS sequence"/>
</dbReference>
<feature type="region of interest" description="Disordered" evidence="2">
    <location>
        <begin position="124"/>
        <end position="161"/>
    </location>
</feature>
<accession>A0AA39YWZ3</accession>
<dbReference type="CDD" id="cd00067">
    <property type="entry name" value="GAL4"/>
    <property type="match status" value="1"/>
</dbReference>
<dbReference type="Pfam" id="PF00172">
    <property type="entry name" value="Zn_clus"/>
    <property type="match status" value="1"/>
</dbReference>
<dbReference type="InterPro" id="IPR001138">
    <property type="entry name" value="Zn2Cys6_DnaBD"/>
</dbReference>
<feature type="domain" description="Zn(2)-C6 fungal-type" evidence="3">
    <location>
        <begin position="258"/>
        <end position="289"/>
    </location>
</feature>
<comment type="caution">
    <text evidence="4">The sequence shown here is derived from an EMBL/GenBank/DDBJ whole genome shotgun (WGS) entry which is preliminary data.</text>
</comment>
<evidence type="ECO:0000313" key="5">
    <source>
        <dbReference type="Proteomes" id="UP001174997"/>
    </source>
</evidence>
<evidence type="ECO:0000259" key="3">
    <source>
        <dbReference type="Pfam" id="PF00172"/>
    </source>
</evidence>
<protein>
    <recommendedName>
        <fullName evidence="3">Zn(2)-C6 fungal-type domain-containing protein</fullName>
    </recommendedName>
</protein>
<feature type="region of interest" description="Disordered" evidence="2">
    <location>
        <begin position="217"/>
        <end position="247"/>
    </location>
</feature>
<name>A0AA39YWZ3_9PEZI</name>
<dbReference type="AlphaFoldDB" id="A0AA39YWZ3"/>
<keyword evidence="5" id="KW-1185">Reference proteome</keyword>
<evidence type="ECO:0000256" key="1">
    <source>
        <dbReference type="ARBA" id="ARBA00023242"/>
    </source>
</evidence>
<sequence>MFDFEQWEADQELPWELHQDLQGLSNRGNSDYEDLNTAILTPQSSSIDLDLEEPLRAASPLSTIVPSTVLPDIDSLARLGVTSWDFVSIPNHNSISLPSTYLADLPGKASGSEAAKVAVRQQSIPSGYSGDHSNETNGEHNTFSKDSSVERQNEGAIGAAPYAIRPKKALAASKKVSRTKSHPTVTTKLNQLTTGDVTANDCFLSFRNIQPRLESKETQFDQTEPDAQPSSLFPQRGKRKPNTDAGRKKIKIVRRVGACLRCRIFKESCDENLPCGRCKEVLGNCKVYQLPCFRERLENVIAFRAGNSRVGKARSEPISLRWDGDDTEPRIVALSYPFKRKGVGAGSTVTIRCRKFIPYPWDVMVEPWEISANKSVPMRSTPFACYDDGAHVAAVAKYIEFTKVALLDESLDGISDDLLRLSTAEATRYCLRYENSAVATAMNIRAASFFSRSKMIMTDENVLELPYFYDSRFCVNGGYPVPSMIDYQIDYMAITYMHGQMELLVKQLKKLIFTKNQRKSWYEVYLTVFVLLQSLETVHVRQMDIIRRYEPEGGEPLSNARNIGMRMIAEWKHSAKTLIYHYRVVLKGMIPFAATWNDKHATELRQDCGLDEEALQYARQMSDLIGSRLDSLKQLTKEGLENGAAKPLAWIAHLYVDDVRWESWDSHAEVSAKNGP</sequence>
<dbReference type="GO" id="GO:0000981">
    <property type="term" value="F:DNA-binding transcription factor activity, RNA polymerase II-specific"/>
    <property type="evidence" value="ECO:0007669"/>
    <property type="project" value="InterPro"/>
</dbReference>
<evidence type="ECO:0000313" key="4">
    <source>
        <dbReference type="EMBL" id="KAK0659160.1"/>
    </source>
</evidence>
<dbReference type="PANTHER" id="PTHR35392:SF3">
    <property type="entry name" value="ZN(2)-C6 FUNGAL-TYPE DOMAIN-CONTAINING PROTEIN"/>
    <property type="match status" value="1"/>
</dbReference>
<evidence type="ECO:0000256" key="2">
    <source>
        <dbReference type="SAM" id="MobiDB-lite"/>
    </source>
</evidence>
<dbReference type="SUPFAM" id="SSF57701">
    <property type="entry name" value="Zn2/Cys6 DNA-binding domain"/>
    <property type="match status" value="1"/>
</dbReference>
<reference evidence="4" key="1">
    <citation type="submission" date="2023-06" db="EMBL/GenBank/DDBJ databases">
        <title>Genome-scale phylogeny and comparative genomics of the fungal order Sordariales.</title>
        <authorList>
            <consortium name="Lawrence Berkeley National Laboratory"/>
            <person name="Hensen N."/>
            <person name="Bonometti L."/>
            <person name="Westerberg I."/>
            <person name="Brannstrom I.O."/>
            <person name="Guillou S."/>
            <person name="Cros-Aarteil S."/>
            <person name="Calhoun S."/>
            <person name="Haridas S."/>
            <person name="Kuo A."/>
            <person name="Mondo S."/>
            <person name="Pangilinan J."/>
            <person name="Riley R."/>
            <person name="Labutti K."/>
            <person name="Andreopoulos B."/>
            <person name="Lipzen A."/>
            <person name="Chen C."/>
            <person name="Yanf M."/>
            <person name="Daum C."/>
            <person name="Ng V."/>
            <person name="Clum A."/>
            <person name="Steindorff A."/>
            <person name="Ohm R."/>
            <person name="Martin F."/>
            <person name="Silar P."/>
            <person name="Natvig D."/>
            <person name="Lalanne C."/>
            <person name="Gautier V."/>
            <person name="Ament-Velasquez S.L."/>
            <person name="Kruys A."/>
            <person name="Hutchinson M.I."/>
            <person name="Powell A.J."/>
            <person name="Barry K."/>
            <person name="Miller A.N."/>
            <person name="Grigoriev I.V."/>
            <person name="Debuchy R."/>
            <person name="Gladieux P."/>
            <person name="Thoren M.H."/>
            <person name="Johannesson H."/>
        </authorList>
    </citation>
    <scope>NUCLEOTIDE SEQUENCE</scope>
    <source>
        <strain evidence="4">CBS 307.81</strain>
    </source>
</reference>
<dbReference type="InterPro" id="IPR052973">
    <property type="entry name" value="Fungal_sec-metab_reg_TF"/>
</dbReference>
<proteinExistence type="predicted"/>
<gene>
    <name evidence="4" type="ORF">QBC41DRAFT_237538</name>
</gene>
<dbReference type="PANTHER" id="PTHR35392">
    <property type="entry name" value="ZN(II)2CYS6 TRANSCRIPTION FACTOR (EUROFUNG)-RELATED-RELATED"/>
    <property type="match status" value="1"/>
</dbReference>
<dbReference type="InterPro" id="IPR036864">
    <property type="entry name" value="Zn2-C6_fun-type_DNA-bd_sf"/>
</dbReference>
<dbReference type="GO" id="GO:0008270">
    <property type="term" value="F:zinc ion binding"/>
    <property type="evidence" value="ECO:0007669"/>
    <property type="project" value="InterPro"/>
</dbReference>
<keyword evidence="1" id="KW-0539">Nucleus</keyword>
<organism evidence="4 5">
    <name type="scientific">Cercophora samala</name>
    <dbReference type="NCBI Taxonomy" id="330535"/>
    <lineage>
        <taxon>Eukaryota</taxon>
        <taxon>Fungi</taxon>
        <taxon>Dikarya</taxon>
        <taxon>Ascomycota</taxon>
        <taxon>Pezizomycotina</taxon>
        <taxon>Sordariomycetes</taxon>
        <taxon>Sordariomycetidae</taxon>
        <taxon>Sordariales</taxon>
        <taxon>Lasiosphaeriaceae</taxon>
        <taxon>Cercophora</taxon>
    </lineage>
</organism>